<dbReference type="EMBL" id="CP072788">
    <property type="protein sequence ID" value="QTR04050.1"/>
    <property type="molecule type" value="Genomic_DNA"/>
</dbReference>
<feature type="transmembrane region" description="Helical" evidence="8">
    <location>
        <begin position="606"/>
        <end position="626"/>
    </location>
</feature>
<dbReference type="AlphaFoldDB" id="A0A8T8I0Q3"/>
<feature type="transmembrane region" description="Helical" evidence="8">
    <location>
        <begin position="245"/>
        <end position="266"/>
    </location>
</feature>
<evidence type="ECO:0000256" key="1">
    <source>
        <dbReference type="ARBA" id="ARBA00004651"/>
    </source>
</evidence>
<dbReference type="InterPro" id="IPR050297">
    <property type="entry name" value="LipidA_mod_glycosyltrf_83"/>
</dbReference>
<feature type="transmembrane region" description="Helical" evidence="8">
    <location>
        <begin position="581"/>
        <end position="600"/>
    </location>
</feature>
<evidence type="ECO:0000256" key="5">
    <source>
        <dbReference type="ARBA" id="ARBA00022692"/>
    </source>
</evidence>
<evidence type="ECO:0000256" key="3">
    <source>
        <dbReference type="ARBA" id="ARBA00022676"/>
    </source>
</evidence>
<proteinExistence type="predicted"/>
<dbReference type="PANTHER" id="PTHR33908">
    <property type="entry name" value="MANNOSYLTRANSFERASE YKCB-RELATED"/>
    <property type="match status" value="1"/>
</dbReference>
<reference evidence="10 13" key="1">
    <citation type="submission" date="2021-01" db="EMBL/GenBank/DDBJ databases">
        <title>Sequencing the genomes of 1000 actinobacteria strains.</title>
        <authorList>
            <person name="Klenk H.-P."/>
        </authorList>
    </citation>
    <scope>NUCLEOTIDE SEQUENCE [LARGE SCALE GENOMIC DNA]</scope>
    <source>
        <strain evidence="10 13">DSM 44581</strain>
    </source>
</reference>
<keyword evidence="7 8" id="KW-0472">Membrane</keyword>
<evidence type="ECO:0000313" key="10">
    <source>
        <dbReference type="EMBL" id="MBM7809775.1"/>
    </source>
</evidence>
<dbReference type="Proteomes" id="UP000671828">
    <property type="component" value="Chromosome"/>
</dbReference>
<keyword evidence="13" id="KW-1185">Reference proteome</keyword>
<feature type="transmembrane region" description="Helical" evidence="8">
    <location>
        <begin position="353"/>
        <end position="372"/>
    </location>
</feature>
<dbReference type="GO" id="GO:0016763">
    <property type="term" value="F:pentosyltransferase activity"/>
    <property type="evidence" value="ECO:0007669"/>
    <property type="project" value="TreeGrafter"/>
</dbReference>
<evidence type="ECO:0000256" key="4">
    <source>
        <dbReference type="ARBA" id="ARBA00022679"/>
    </source>
</evidence>
<comment type="subcellular location">
    <subcellularLocation>
        <location evidence="1">Cell membrane</location>
        <topology evidence="1">Multi-pass membrane protein</topology>
    </subcellularLocation>
</comment>
<evidence type="ECO:0000313" key="13">
    <source>
        <dbReference type="Proteomes" id="UP001195724"/>
    </source>
</evidence>
<dbReference type="RefSeq" id="WP_204840836.1">
    <property type="nucleotide sequence ID" value="NZ_JAFBCL010000001.1"/>
</dbReference>
<reference evidence="11" key="2">
    <citation type="submission" date="2021-04" db="EMBL/GenBank/DDBJ databases">
        <title>Saccharothrix algeriensis WGS.</title>
        <authorList>
            <person name="Stuskova K."/>
            <person name="Hakalova E."/>
            <person name="Tebbal A.B."/>
            <person name="Eichmeier A."/>
        </authorList>
    </citation>
    <scope>NUCLEOTIDE SEQUENCE</scope>
    <source>
        <strain evidence="11">NRRL B-24137</strain>
    </source>
</reference>
<dbReference type="PANTHER" id="PTHR33908:SF11">
    <property type="entry name" value="MEMBRANE PROTEIN"/>
    <property type="match status" value="1"/>
</dbReference>
<keyword evidence="5 8" id="KW-0812">Transmembrane</keyword>
<feature type="transmembrane region" description="Helical" evidence="8">
    <location>
        <begin position="513"/>
        <end position="536"/>
    </location>
</feature>
<evidence type="ECO:0000259" key="9">
    <source>
        <dbReference type="Pfam" id="PF13231"/>
    </source>
</evidence>
<dbReference type="SUPFAM" id="SSF53448">
    <property type="entry name" value="Nucleotide-diphospho-sugar transferases"/>
    <property type="match status" value="1"/>
</dbReference>
<dbReference type="Pfam" id="PF13231">
    <property type="entry name" value="PMT_2"/>
    <property type="match status" value="1"/>
</dbReference>
<sequence>MPRPGPAEPRAAEGVTVVMSVQRDQGDLAVAVDDMLSTLDRAGERHCVLLVLADDSPPATGDVAAGLADRYPDRVRAVRHGTGEGEHGSPRAGLAVALAETDHRRIFLTDGRIPAAQLPFMLATARAERADLVVAYWRDRADAPRRGLSWLRSAVLPAAPRTGRLRRGPAHHLVDRRTLADLDLTARSAGTREHLLDELRRRDARILVRTAPGRDGGGPVVSVPDLRKGLVRRVADRVVRPRDPLLPAVLAVAVVLSVGACAAVAASGMTLAYPDAVSHLLITRRVLDASTPGAAQLGGVWLPLPHVLALPLVVAEPWYHAGVLPSAVSMCAYVATAGWLYRIGLALTGRRAGAVAAALVFCANPNVLYLQSTPMTEALLLACLAAATWHLLLWCREGDYRHLLATALAVFCSTLVRYEGWVFLAAVAVVVAVRSWQRSRGAPEPLVLVRADLLFFGCLAVSGAVGWVMWNAAIFGDPLHFLRGEFAKPALWVDGAERAVGDWSTSLRTYAHAAVHVLGPVVAALSAVGLACFAWRTRLRGAALAPLPLLVFLPFFVCALYSGQRPLHVPEIGGDLYNVRFALVMVLPAAVFTAYLAVAADRVPLRLLPAAAVLAGCGQLLLAAPVTAREAEVFRASAAERVNAQAASWLREHYDGGRVLMQSWSNETVSFDSRAPTGRIVYEGSFRQWEQALHDPVAQGIRWIHMRRTPGGEDEVWRRLHDSPLVRSGYEPAYADDHHVFYRRVDLTAPGQPTPRAVPE</sequence>
<evidence type="ECO:0000313" key="11">
    <source>
        <dbReference type="EMBL" id="QTR04050.1"/>
    </source>
</evidence>
<keyword evidence="4 11" id="KW-0808">Transferase</keyword>
<dbReference type="Proteomes" id="UP001195724">
    <property type="component" value="Unassembled WGS sequence"/>
</dbReference>
<dbReference type="GO" id="GO:0005886">
    <property type="term" value="C:plasma membrane"/>
    <property type="evidence" value="ECO:0007669"/>
    <property type="project" value="UniProtKB-SubCell"/>
</dbReference>
<dbReference type="InterPro" id="IPR029044">
    <property type="entry name" value="Nucleotide-diphossugar_trans"/>
</dbReference>
<feature type="transmembrane region" description="Helical" evidence="8">
    <location>
        <begin position="542"/>
        <end position="561"/>
    </location>
</feature>
<evidence type="ECO:0000256" key="8">
    <source>
        <dbReference type="SAM" id="Phobius"/>
    </source>
</evidence>
<evidence type="ECO:0000256" key="7">
    <source>
        <dbReference type="ARBA" id="ARBA00023136"/>
    </source>
</evidence>
<evidence type="ECO:0000256" key="2">
    <source>
        <dbReference type="ARBA" id="ARBA00022475"/>
    </source>
</evidence>
<protein>
    <submittedName>
        <fullName evidence="11">Glycosyltransferase family 39 protein</fullName>
        <ecNumber evidence="11">2.4.-.-</ecNumber>
    </submittedName>
</protein>
<gene>
    <name evidence="11" type="ORF">J7S33_03385</name>
    <name evidence="10" type="ORF">JOE68_000640</name>
</gene>
<accession>A0A8T8I0Q3</accession>
<dbReference type="GO" id="GO:0009103">
    <property type="term" value="P:lipopolysaccharide biosynthetic process"/>
    <property type="evidence" value="ECO:0007669"/>
    <property type="project" value="UniProtKB-ARBA"/>
</dbReference>
<keyword evidence="3 11" id="KW-0328">Glycosyltransferase</keyword>
<dbReference type="InterPro" id="IPR038731">
    <property type="entry name" value="RgtA/B/C-like"/>
</dbReference>
<dbReference type="EC" id="2.4.-.-" evidence="11"/>
<evidence type="ECO:0000313" key="12">
    <source>
        <dbReference type="Proteomes" id="UP000671828"/>
    </source>
</evidence>
<feature type="transmembrane region" description="Helical" evidence="8">
    <location>
        <begin position="318"/>
        <end position="341"/>
    </location>
</feature>
<dbReference type="EMBL" id="JAFBCL010000001">
    <property type="protein sequence ID" value="MBM7809775.1"/>
    <property type="molecule type" value="Genomic_DNA"/>
</dbReference>
<name>A0A8T8I0Q3_9PSEU</name>
<evidence type="ECO:0000256" key="6">
    <source>
        <dbReference type="ARBA" id="ARBA00022989"/>
    </source>
</evidence>
<organism evidence="11 12">
    <name type="scientific">Saccharothrix algeriensis</name>
    <dbReference type="NCBI Taxonomy" id="173560"/>
    <lineage>
        <taxon>Bacteria</taxon>
        <taxon>Bacillati</taxon>
        <taxon>Actinomycetota</taxon>
        <taxon>Actinomycetes</taxon>
        <taxon>Pseudonocardiales</taxon>
        <taxon>Pseudonocardiaceae</taxon>
        <taxon>Saccharothrix</taxon>
    </lineage>
</organism>
<feature type="domain" description="Glycosyltransferase RgtA/B/C/D-like" evidence="9">
    <location>
        <begin position="328"/>
        <end position="442"/>
    </location>
</feature>
<feature type="transmembrane region" description="Helical" evidence="8">
    <location>
        <begin position="407"/>
        <end position="433"/>
    </location>
</feature>
<keyword evidence="6 8" id="KW-1133">Transmembrane helix</keyword>
<keyword evidence="2" id="KW-1003">Cell membrane</keyword>
<feature type="transmembrane region" description="Helical" evidence="8">
    <location>
        <begin position="453"/>
        <end position="473"/>
    </location>
</feature>
<feature type="transmembrane region" description="Helical" evidence="8">
    <location>
        <begin position="378"/>
        <end position="395"/>
    </location>
</feature>